<dbReference type="PANTHER" id="PTHR21198:SF7">
    <property type="entry name" value="ASPARTATE-GLUTAMATE RACEMASE FAMILY"/>
    <property type="match status" value="1"/>
</dbReference>
<dbReference type="InterPro" id="IPR001920">
    <property type="entry name" value="Asp/Glu_race"/>
</dbReference>
<comment type="similarity">
    <text evidence="1">Belongs to the aspartate/glutamate racemases family.</text>
</comment>
<accession>A0ABP8EWD1</accession>
<proteinExistence type="inferred from homology"/>
<evidence type="ECO:0000256" key="1">
    <source>
        <dbReference type="ARBA" id="ARBA00007847"/>
    </source>
</evidence>
<organism evidence="3 4">
    <name type="scientific">Georgenia daeguensis</name>
    <dbReference type="NCBI Taxonomy" id="908355"/>
    <lineage>
        <taxon>Bacteria</taxon>
        <taxon>Bacillati</taxon>
        <taxon>Actinomycetota</taxon>
        <taxon>Actinomycetes</taxon>
        <taxon>Micrococcales</taxon>
        <taxon>Bogoriellaceae</taxon>
        <taxon>Georgenia</taxon>
    </lineage>
</organism>
<protein>
    <submittedName>
        <fullName evidence="3">Aspartate/glutamate racemase family protein</fullName>
    </submittedName>
</protein>
<gene>
    <name evidence="3" type="ORF">GCM10022262_26100</name>
</gene>
<dbReference type="NCBIfam" id="TIGR00035">
    <property type="entry name" value="asp_race"/>
    <property type="match status" value="1"/>
</dbReference>
<dbReference type="Gene3D" id="3.40.50.1860">
    <property type="match status" value="2"/>
</dbReference>
<dbReference type="Pfam" id="PF01177">
    <property type="entry name" value="Asp_Glu_race"/>
    <property type="match status" value="1"/>
</dbReference>
<comment type="caution">
    <text evidence="3">The sequence shown here is derived from an EMBL/GenBank/DDBJ whole genome shotgun (WGS) entry which is preliminary data.</text>
</comment>
<sequence length="236" mass="25447">MRTIGLIGGMSWYSSAEYYRVINAEVQRRLGGHHSAELVMVSLDFDVIRACQVAGDWARAGEVLADAGRRLERAGADVVLIGTNLMHKVAEDVETAIGVPLLHIGDAVGRAAVAGGHRTVGILGTRWVMSEPFYADRLARHGVRVVVPPEEERGMIDQIIFDELTRGIVSDVSRRRYVRVLEGLRAAGADAVVLACTEIELLIGPEDSPLPVIDSMRAHALHAVEAALEDADVSGP</sequence>
<dbReference type="InterPro" id="IPR004380">
    <property type="entry name" value="Asp_race"/>
</dbReference>
<keyword evidence="2" id="KW-0413">Isomerase</keyword>
<dbReference type="RefSeq" id="WP_345041909.1">
    <property type="nucleotide sequence ID" value="NZ_BAABBA010000012.1"/>
</dbReference>
<name>A0ABP8EWD1_9MICO</name>
<dbReference type="Proteomes" id="UP001499841">
    <property type="component" value="Unassembled WGS sequence"/>
</dbReference>
<evidence type="ECO:0000313" key="3">
    <source>
        <dbReference type="EMBL" id="GAA4288250.1"/>
    </source>
</evidence>
<evidence type="ECO:0000313" key="4">
    <source>
        <dbReference type="Proteomes" id="UP001499841"/>
    </source>
</evidence>
<reference evidence="4" key="1">
    <citation type="journal article" date="2019" name="Int. J. Syst. Evol. Microbiol.">
        <title>The Global Catalogue of Microorganisms (GCM) 10K type strain sequencing project: providing services to taxonomists for standard genome sequencing and annotation.</title>
        <authorList>
            <consortium name="The Broad Institute Genomics Platform"/>
            <consortium name="The Broad Institute Genome Sequencing Center for Infectious Disease"/>
            <person name="Wu L."/>
            <person name="Ma J."/>
        </authorList>
    </citation>
    <scope>NUCLEOTIDE SEQUENCE [LARGE SCALE GENOMIC DNA]</scope>
    <source>
        <strain evidence="4">JCM 17459</strain>
    </source>
</reference>
<dbReference type="InterPro" id="IPR015942">
    <property type="entry name" value="Asp/Glu/hydantoin_racemase"/>
</dbReference>
<dbReference type="PANTHER" id="PTHR21198">
    <property type="entry name" value="GLUTAMATE RACEMASE"/>
    <property type="match status" value="1"/>
</dbReference>
<evidence type="ECO:0000256" key="2">
    <source>
        <dbReference type="ARBA" id="ARBA00023235"/>
    </source>
</evidence>
<keyword evidence="4" id="KW-1185">Reference proteome</keyword>
<dbReference type="SUPFAM" id="SSF53681">
    <property type="entry name" value="Aspartate/glutamate racemase"/>
    <property type="match status" value="2"/>
</dbReference>
<dbReference type="EMBL" id="BAABBA010000012">
    <property type="protein sequence ID" value="GAA4288250.1"/>
    <property type="molecule type" value="Genomic_DNA"/>
</dbReference>